<feature type="domain" description="Homogentisate 1,2-dioxygenase N-terminal" evidence="9">
    <location>
        <begin position="94"/>
        <end position="236"/>
    </location>
</feature>
<dbReference type="GO" id="GO:0006559">
    <property type="term" value="P:L-phenylalanine catabolic process"/>
    <property type="evidence" value="ECO:0007669"/>
    <property type="project" value="InterPro"/>
</dbReference>
<gene>
    <name evidence="10" type="ORF">CWE08_04690</name>
</gene>
<keyword evidence="4 10" id="KW-0223">Dioxygenase</keyword>
<feature type="active site" description="Proton acceptor" evidence="7">
    <location>
        <position position="251"/>
    </location>
</feature>
<dbReference type="OrthoDB" id="9811253at2"/>
<comment type="cofactor">
    <cofactor evidence="1 8">
        <name>Fe cation</name>
        <dbReference type="ChEBI" id="CHEBI:24875"/>
    </cofactor>
</comment>
<evidence type="ECO:0000256" key="4">
    <source>
        <dbReference type="ARBA" id="ARBA00022964"/>
    </source>
</evidence>
<reference evidence="11" key="1">
    <citation type="journal article" date="2018" name="Front. Microbiol.">
        <title>Genome-Based Analysis Reveals the Taxonomy and Diversity of the Family Idiomarinaceae.</title>
        <authorList>
            <person name="Liu Y."/>
            <person name="Lai Q."/>
            <person name="Shao Z."/>
        </authorList>
    </citation>
    <scope>NUCLEOTIDE SEQUENCE [LARGE SCALE GENOMIC DNA]</scope>
    <source>
        <strain evidence="11">GBPy7</strain>
    </source>
</reference>
<keyword evidence="3 8" id="KW-0479">Metal-binding</keyword>
<dbReference type="InterPro" id="IPR011051">
    <property type="entry name" value="RmlC_Cupin_sf"/>
</dbReference>
<evidence type="ECO:0000256" key="1">
    <source>
        <dbReference type="ARBA" id="ARBA00001962"/>
    </source>
</evidence>
<evidence type="ECO:0000259" key="9">
    <source>
        <dbReference type="Pfam" id="PF20510"/>
    </source>
</evidence>
<evidence type="ECO:0000256" key="6">
    <source>
        <dbReference type="ARBA" id="ARBA00023004"/>
    </source>
</evidence>
<evidence type="ECO:0000256" key="7">
    <source>
        <dbReference type="PIRSR" id="PIRSR605708-1"/>
    </source>
</evidence>
<organism evidence="10 11">
    <name type="scientific">Aliidiomarina iranensis</name>
    <dbReference type="NCBI Taxonomy" id="1434071"/>
    <lineage>
        <taxon>Bacteria</taxon>
        <taxon>Pseudomonadati</taxon>
        <taxon>Pseudomonadota</taxon>
        <taxon>Gammaproteobacteria</taxon>
        <taxon>Alteromonadales</taxon>
        <taxon>Idiomarinaceae</taxon>
        <taxon>Aliidiomarina</taxon>
    </lineage>
</organism>
<dbReference type="GO" id="GO:0046872">
    <property type="term" value="F:metal ion binding"/>
    <property type="evidence" value="ECO:0007669"/>
    <property type="project" value="UniProtKB-KW"/>
</dbReference>
<dbReference type="GO" id="GO:0004411">
    <property type="term" value="F:homogentisate 1,2-dioxygenase activity"/>
    <property type="evidence" value="ECO:0007669"/>
    <property type="project" value="InterPro"/>
</dbReference>
<keyword evidence="11" id="KW-1185">Reference proteome</keyword>
<keyword evidence="6 8" id="KW-0408">Iron</keyword>
<evidence type="ECO:0000256" key="3">
    <source>
        <dbReference type="ARBA" id="ARBA00022723"/>
    </source>
</evidence>
<feature type="binding site" evidence="8">
    <location>
        <position position="294"/>
    </location>
    <ligand>
        <name>Fe cation</name>
        <dbReference type="ChEBI" id="CHEBI:24875"/>
    </ligand>
</feature>
<dbReference type="Gene3D" id="2.60.120.10">
    <property type="entry name" value="Jelly Rolls"/>
    <property type="match status" value="1"/>
</dbReference>
<dbReference type="PANTHER" id="PTHR11056">
    <property type="entry name" value="HOMOGENTISATE 1,2-DIOXYGENASE"/>
    <property type="match status" value="1"/>
</dbReference>
<protein>
    <submittedName>
        <fullName evidence="10">Homogentisate 1,2-dioxygenase</fullName>
    </submittedName>
</protein>
<dbReference type="RefSeq" id="WP_126766076.1">
    <property type="nucleotide sequence ID" value="NZ_PIPJ01000002.1"/>
</dbReference>
<sequence length="377" mass="42987">MRKPISFPKQVGKASRQAHADFPEEAIYEREAGRSGFFGPATHFHHTHAPTGWSEWEGPLRPRCFDFNKLSGLDTASPWLAENLLFNAHCKFRIWHLDSAMKKLARNADGDDLLFVHEGAGELFCDYGHLSIRDGDYVVIPRSTNWRIEPAEPMQLLMIEATNGSYQLPEKGLVGNHAIFDPACLDVPDIDDAFKAQYSEESWQVEVKRHGEVSVVTFPYNPLDAVGWHGDLSPVRVNWRDFRPLMSHRYHLPPSAHTTFVAERFVVCTFVPRPIESDPGALKVPFYHNNDDYDEVLFYHAGDFFSRDNIDRGMVTFHPAGFTHGPHPKAFQAGREHKKKFTDEVAVMLDARDSLQVGEVSHTVENPDYVMSWQEKK</sequence>
<dbReference type="GO" id="GO:0005737">
    <property type="term" value="C:cytoplasm"/>
    <property type="evidence" value="ECO:0007669"/>
    <property type="project" value="TreeGrafter"/>
</dbReference>
<dbReference type="SUPFAM" id="SSF51182">
    <property type="entry name" value="RmlC-like cupins"/>
    <property type="match status" value="1"/>
</dbReference>
<dbReference type="Proteomes" id="UP000288395">
    <property type="component" value="Unassembled WGS sequence"/>
</dbReference>
<dbReference type="AlphaFoldDB" id="A0A432W0H1"/>
<name>A0A432W0H1_9GAMM</name>
<dbReference type="PANTHER" id="PTHR11056:SF0">
    <property type="entry name" value="HOMOGENTISATE 1,2-DIOXYGENASE"/>
    <property type="match status" value="1"/>
</dbReference>
<proteinExistence type="inferred from homology"/>
<feature type="binding site" evidence="8">
    <location>
        <position position="288"/>
    </location>
    <ligand>
        <name>Fe cation</name>
        <dbReference type="ChEBI" id="CHEBI:24875"/>
    </ligand>
</feature>
<evidence type="ECO:0000313" key="10">
    <source>
        <dbReference type="EMBL" id="RUO22478.1"/>
    </source>
</evidence>
<evidence type="ECO:0000313" key="11">
    <source>
        <dbReference type="Proteomes" id="UP000288395"/>
    </source>
</evidence>
<keyword evidence="5" id="KW-0560">Oxidoreductase</keyword>
<comment type="caution">
    <text evidence="10">The sequence shown here is derived from an EMBL/GenBank/DDBJ whole genome shotgun (WGS) entry which is preliminary data.</text>
</comment>
<evidence type="ECO:0000256" key="2">
    <source>
        <dbReference type="ARBA" id="ARBA00007757"/>
    </source>
</evidence>
<dbReference type="InterPro" id="IPR005708">
    <property type="entry name" value="Homogentis_dOase"/>
</dbReference>
<feature type="binding site" evidence="8">
    <location>
        <position position="324"/>
    </location>
    <ligand>
        <name>homogentisate</name>
        <dbReference type="ChEBI" id="CHEBI:16169"/>
    </ligand>
</feature>
<evidence type="ECO:0000256" key="8">
    <source>
        <dbReference type="PIRSR" id="PIRSR605708-2"/>
    </source>
</evidence>
<comment type="similarity">
    <text evidence="2">Belongs to the homogentisate dioxygenase family.</text>
</comment>
<accession>A0A432W0H1</accession>
<dbReference type="GO" id="GO:0006570">
    <property type="term" value="P:tyrosine metabolic process"/>
    <property type="evidence" value="ECO:0007669"/>
    <property type="project" value="InterPro"/>
</dbReference>
<feature type="binding site" evidence="8">
    <location>
        <position position="324"/>
    </location>
    <ligand>
        <name>Fe cation</name>
        <dbReference type="ChEBI" id="CHEBI:24875"/>
    </ligand>
</feature>
<dbReference type="InterPro" id="IPR046452">
    <property type="entry name" value="HgmA_N"/>
</dbReference>
<dbReference type="Pfam" id="PF20510">
    <property type="entry name" value="HgmA_N"/>
    <property type="match status" value="1"/>
</dbReference>
<dbReference type="InterPro" id="IPR014710">
    <property type="entry name" value="RmlC-like_jellyroll"/>
</dbReference>
<dbReference type="EMBL" id="PIPJ01000002">
    <property type="protein sequence ID" value="RUO22478.1"/>
    <property type="molecule type" value="Genomic_DNA"/>
</dbReference>
<evidence type="ECO:0000256" key="5">
    <source>
        <dbReference type="ARBA" id="ARBA00023002"/>
    </source>
</evidence>